<dbReference type="Pfam" id="PF10987">
    <property type="entry name" value="DUF2806"/>
    <property type="match status" value="1"/>
</dbReference>
<organism evidence="2 3">
    <name type="scientific">Alteromonas gilva</name>
    <dbReference type="NCBI Taxonomy" id="2987522"/>
    <lineage>
        <taxon>Bacteria</taxon>
        <taxon>Pseudomonadati</taxon>
        <taxon>Pseudomonadota</taxon>
        <taxon>Gammaproteobacteria</taxon>
        <taxon>Alteromonadales</taxon>
        <taxon>Alteromonadaceae</taxon>
        <taxon>Alteromonas/Salinimonas group</taxon>
        <taxon>Alteromonas</taxon>
    </lineage>
</organism>
<dbReference type="RefSeq" id="WP_273642130.1">
    <property type="nucleotide sequence ID" value="NZ_JAQQXP010000002.1"/>
</dbReference>
<evidence type="ECO:0000256" key="1">
    <source>
        <dbReference type="SAM" id="MobiDB-lite"/>
    </source>
</evidence>
<keyword evidence="3" id="KW-1185">Reference proteome</keyword>
<sequence length="299" mass="33461">MKIPSQNPPQVITSVTPAQPGVKKVTPDTDKAQRKTTNSSSSTQHRICHWFASVGIEQSSAGYGAYTSKQVAQFNRLREQKRITNLQRIMAIALSVSPGEQQQERIDPDWFHSFIMMAENIYSPTMQELWGKIFAVEVQRPGSFSLRSLETLTKLTQRDAKLFSKACLVACRRNHDPAPIIITGYHQQSGLLRALFTAPSAQTKLSHFGLSYSDILALGSMKLLYATEIETGLLNKNTPFTLKFAQHSVTVQPKANKLLMSYYKFTAVGSELSRLLPKPESEGFTQHLEQVFAPHFTLS</sequence>
<reference evidence="2 3" key="1">
    <citation type="submission" date="2022-10" db="EMBL/GenBank/DDBJ databases">
        <title>Alteromonas sp. chi3 Genome sequencing.</title>
        <authorList>
            <person name="Park S."/>
        </authorList>
    </citation>
    <scope>NUCLEOTIDE SEQUENCE [LARGE SCALE GENOMIC DNA]</scope>
    <source>
        <strain evidence="3">chi3</strain>
    </source>
</reference>
<name>A0ABT5L5I5_9ALTE</name>
<feature type="compositionally biased region" description="Polar residues" evidence="1">
    <location>
        <begin position="1"/>
        <end position="17"/>
    </location>
</feature>
<feature type="region of interest" description="Disordered" evidence="1">
    <location>
        <begin position="1"/>
        <end position="41"/>
    </location>
</feature>
<gene>
    <name evidence="2" type="ORF">OIK42_16320</name>
</gene>
<protein>
    <submittedName>
        <fullName evidence="2">TIGR03899 family protein</fullName>
    </submittedName>
</protein>
<dbReference type="InterPro" id="IPR021254">
    <property type="entry name" value="DUF2806"/>
</dbReference>
<dbReference type="Proteomes" id="UP001218788">
    <property type="component" value="Unassembled WGS sequence"/>
</dbReference>
<dbReference type="EMBL" id="JAQQXP010000002">
    <property type="protein sequence ID" value="MDC8832323.1"/>
    <property type="molecule type" value="Genomic_DNA"/>
</dbReference>
<comment type="caution">
    <text evidence="2">The sequence shown here is derived from an EMBL/GenBank/DDBJ whole genome shotgun (WGS) entry which is preliminary data.</text>
</comment>
<evidence type="ECO:0000313" key="2">
    <source>
        <dbReference type="EMBL" id="MDC8832323.1"/>
    </source>
</evidence>
<proteinExistence type="predicted"/>
<dbReference type="NCBIfam" id="TIGR03899">
    <property type="entry name" value="TIGR03899 family protein"/>
    <property type="match status" value="1"/>
</dbReference>
<accession>A0ABT5L5I5</accession>
<evidence type="ECO:0000313" key="3">
    <source>
        <dbReference type="Proteomes" id="UP001218788"/>
    </source>
</evidence>